<accession>A0A167SVQ4</accession>
<dbReference type="AlphaFoldDB" id="A0A167SVQ4"/>
<dbReference type="EMBL" id="KV418737">
    <property type="protein sequence ID" value="KZP02292.1"/>
    <property type="molecule type" value="Genomic_DNA"/>
</dbReference>
<proteinExistence type="predicted"/>
<organism evidence="1 2">
    <name type="scientific">Athelia psychrophila</name>
    <dbReference type="NCBI Taxonomy" id="1759441"/>
    <lineage>
        <taxon>Eukaryota</taxon>
        <taxon>Fungi</taxon>
        <taxon>Dikarya</taxon>
        <taxon>Basidiomycota</taxon>
        <taxon>Agaricomycotina</taxon>
        <taxon>Agaricomycetes</taxon>
        <taxon>Agaricomycetidae</taxon>
        <taxon>Atheliales</taxon>
        <taxon>Atheliaceae</taxon>
        <taxon>Athelia</taxon>
    </lineage>
</organism>
<protein>
    <submittedName>
        <fullName evidence="1">Uncharacterized protein</fullName>
    </submittedName>
</protein>
<evidence type="ECO:0000313" key="2">
    <source>
        <dbReference type="Proteomes" id="UP000076532"/>
    </source>
</evidence>
<sequence>MISDHKDSFEFTTEDWLGDSIGQSSHKKSQATLNSSKVNYSYYDHTSQILMIV</sequence>
<evidence type="ECO:0000313" key="1">
    <source>
        <dbReference type="EMBL" id="KZP02292.1"/>
    </source>
</evidence>
<gene>
    <name evidence="1" type="ORF">FIBSPDRAFT_970185</name>
</gene>
<keyword evidence="2" id="KW-1185">Reference proteome</keyword>
<reference evidence="1 2" key="1">
    <citation type="journal article" date="2016" name="Mol. Biol. Evol.">
        <title>Comparative Genomics of Early-Diverging Mushroom-Forming Fungi Provides Insights into the Origins of Lignocellulose Decay Capabilities.</title>
        <authorList>
            <person name="Nagy L.G."/>
            <person name="Riley R."/>
            <person name="Tritt A."/>
            <person name="Adam C."/>
            <person name="Daum C."/>
            <person name="Floudas D."/>
            <person name="Sun H."/>
            <person name="Yadav J.S."/>
            <person name="Pangilinan J."/>
            <person name="Larsson K.H."/>
            <person name="Matsuura K."/>
            <person name="Barry K."/>
            <person name="Labutti K."/>
            <person name="Kuo R."/>
            <person name="Ohm R.A."/>
            <person name="Bhattacharya S.S."/>
            <person name="Shirouzu T."/>
            <person name="Yoshinaga Y."/>
            <person name="Martin F.M."/>
            <person name="Grigoriev I.V."/>
            <person name="Hibbett D.S."/>
        </authorList>
    </citation>
    <scope>NUCLEOTIDE SEQUENCE [LARGE SCALE GENOMIC DNA]</scope>
    <source>
        <strain evidence="1 2">CBS 109695</strain>
    </source>
</reference>
<dbReference type="Proteomes" id="UP000076532">
    <property type="component" value="Unassembled WGS sequence"/>
</dbReference>
<name>A0A167SVQ4_9AGAM</name>